<name>A0A3G8JQ35_9ACTN</name>
<reference evidence="1 2" key="1">
    <citation type="submission" date="2018-11" db="EMBL/GenBank/DDBJ databases">
        <title>Gordonia insulae sp. nov., isolated from an island soil.</title>
        <authorList>
            <person name="Kim Y.S."/>
            <person name="Kim S.B."/>
        </authorList>
    </citation>
    <scope>NUCLEOTIDE SEQUENCE [LARGE SCALE GENOMIC DNA]</scope>
    <source>
        <strain evidence="1 2">MMS17-SY073</strain>
    </source>
</reference>
<organism evidence="1 2">
    <name type="scientific">Gordonia insulae</name>
    <dbReference type="NCBI Taxonomy" id="2420509"/>
    <lineage>
        <taxon>Bacteria</taxon>
        <taxon>Bacillati</taxon>
        <taxon>Actinomycetota</taxon>
        <taxon>Actinomycetes</taxon>
        <taxon>Mycobacteriales</taxon>
        <taxon>Gordoniaceae</taxon>
        <taxon>Gordonia</taxon>
    </lineage>
</organism>
<keyword evidence="2" id="KW-1185">Reference proteome</keyword>
<dbReference type="Proteomes" id="UP000271469">
    <property type="component" value="Chromosome"/>
</dbReference>
<accession>A0A3G8JQ35</accession>
<evidence type="ECO:0000313" key="2">
    <source>
        <dbReference type="Proteomes" id="UP000271469"/>
    </source>
</evidence>
<sequence>MNLPEGESVTGTIVEDFSDMIPVGDSSVRIDEHRRAQPRRWGIAVDDQTLVFADDPDVVALSEDEDPASSE</sequence>
<gene>
    <name evidence="1" type="ORF">D7316_03684</name>
</gene>
<protein>
    <submittedName>
        <fullName evidence="1">Uncharacterized protein</fullName>
    </submittedName>
</protein>
<dbReference type="EMBL" id="CP033972">
    <property type="protein sequence ID" value="AZG47076.1"/>
    <property type="molecule type" value="Genomic_DNA"/>
</dbReference>
<dbReference type="AlphaFoldDB" id="A0A3G8JQ35"/>
<proteinExistence type="predicted"/>
<evidence type="ECO:0000313" key="1">
    <source>
        <dbReference type="EMBL" id="AZG47076.1"/>
    </source>
</evidence>
<dbReference type="KEGG" id="gom:D7316_03684"/>